<dbReference type="PANTHER" id="PTHR43333:SF1">
    <property type="entry name" value="D-ISOMER SPECIFIC 2-HYDROXYACID DEHYDROGENASE NAD-BINDING DOMAIN-CONTAINING PROTEIN"/>
    <property type="match status" value="1"/>
</dbReference>
<dbReference type="GO" id="GO:0016616">
    <property type="term" value="F:oxidoreductase activity, acting on the CH-OH group of donors, NAD or NADP as acceptor"/>
    <property type="evidence" value="ECO:0007669"/>
    <property type="project" value="InterPro"/>
</dbReference>
<keyword evidence="1 3" id="KW-0560">Oxidoreductase</keyword>
<dbReference type="InterPro" id="IPR006140">
    <property type="entry name" value="D-isomer_DH_NAD-bd"/>
</dbReference>
<evidence type="ECO:0000313" key="7">
    <source>
        <dbReference type="EMBL" id="SIR89710.1"/>
    </source>
</evidence>
<evidence type="ECO:0000313" key="8">
    <source>
        <dbReference type="Proteomes" id="UP000185936"/>
    </source>
</evidence>
<name>A0A1N7ENR9_9EURY</name>
<evidence type="ECO:0000259" key="6">
    <source>
        <dbReference type="Pfam" id="PF02826"/>
    </source>
</evidence>
<evidence type="ECO:0000256" key="4">
    <source>
        <dbReference type="SAM" id="MobiDB-lite"/>
    </source>
</evidence>
<organism evidence="7 8">
    <name type="scientific">Natronorubrum thiooxidans</name>
    <dbReference type="NCBI Taxonomy" id="308853"/>
    <lineage>
        <taxon>Archaea</taxon>
        <taxon>Methanobacteriati</taxon>
        <taxon>Methanobacteriota</taxon>
        <taxon>Stenosarchaea group</taxon>
        <taxon>Halobacteria</taxon>
        <taxon>Halobacteriales</taxon>
        <taxon>Natrialbaceae</taxon>
        <taxon>Natronorubrum</taxon>
    </lineage>
</organism>
<keyword evidence="2" id="KW-0520">NAD</keyword>
<feature type="region of interest" description="Disordered" evidence="4">
    <location>
        <begin position="1"/>
        <end position="22"/>
    </location>
</feature>
<evidence type="ECO:0000256" key="1">
    <source>
        <dbReference type="ARBA" id="ARBA00023002"/>
    </source>
</evidence>
<keyword evidence="8" id="KW-1185">Reference proteome</keyword>
<dbReference type="Proteomes" id="UP000185936">
    <property type="component" value="Unassembled WGS sequence"/>
</dbReference>
<protein>
    <submittedName>
        <fullName evidence="7">Phosphoglycerate dehydrogenase</fullName>
    </submittedName>
</protein>
<dbReference type="STRING" id="308853.SAMN05421752_104295"/>
<dbReference type="Gene3D" id="3.40.50.720">
    <property type="entry name" value="NAD(P)-binding Rossmann-like Domain"/>
    <property type="match status" value="2"/>
</dbReference>
<comment type="similarity">
    <text evidence="3">Belongs to the D-isomer specific 2-hydroxyacid dehydrogenase family.</text>
</comment>
<feature type="domain" description="D-isomer specific 2-hydroxyacid dehydrogenase catalytic" evidence="5">
    <location>
        <begin position="70"/>
        <end position="331"/>
    </location>
</feature>
<dbReference type="OrthoDB" id="168224at2157"/>
<dbReference type="CDD" id="cd05300">
    <property type="entry name" value="2-Hacid_dh_1"/>
    <property type="match status" value="1"/>
</dbReference>
<feature type="domain" description="D-isomer specific 2-hydroxyacid dehydrogenase NAD-binding" evidence="6">
    <location>
        <begin position="130"/>
        <end position="304"/>
    </location>
</feature>
<reference evidence="8" key="1">
    <citation type="submission" date="2017-01" db="EMBL/GenBank/DDBJ databases">
        <authorList>
            <person name="Varghese N."/>
            <person name="Submissions S."/>
        </authorList>
    </citation>
    <scope>NUCLEOTIDE SEQUENCE [LARGE SCALE GENOMIC DNA]</scope>
    <source>
        <strain evidence="8">type strain: HArc-</strain>
    </source>
</reference>
<dbReference type="SUPFAM" id="SSF51735">
    <property type="entry name" value="NAD(P)-binding Rossmann-fold domains"/>
    <property type="match status" value="1"/>
</dbReference>
<dbReference type="FunFam" id="3.40.50.720:FF:000363">
    <property type="entry name" value="D-isomer specific 2-hydroxyacid dehydrogenase"/>
    <property type="match status" value="1"/>
</dbReference>
<dbReference type="Pfam" id="PF00389">
    <property type="entry name" value="2-Hacid_dh"/>
    <property type="match status" value="1"/>
</dbReference>
<dbReference type="EMBL" id="FTNR01000004">
    <property type="protein sequence ID" value="SIR89710.1"/>
    <property type="molecule type" value="Genomic_DNA"/>
</dbReference>
<sequence length="339" mass="36776">MTDSENDVETGASSDAAVETDAPDVLVLRNGTHGMPVEQYAAAIRDRLPGKTVALARTPADERVAIENARFVTGMTLDEGLLEAAENLEVFACAYAGTGHLPLDALEERNVTVTNASGVHGPNIGEHVLGSILRFTRRFHVGARQQRRREWRHYKAYELQGSTVTIVGLGAIGKAVCERLEPFGVETIGVRYTPEKGGPTDEVIGFEGEAFDEALARTDYLVLACPLTETTRGLIDHEAFTTVDPDAVLVNVARGPVVDTDALVGALRSNRIRGASLDVTDPEPLPEDHPLWTFGNVQITPHNAGHTPNYYERLADIVAENVRRVADEPNATLENQVRP</sequence>
<evidence type="ECO:0000256" key="3">
    <source>
        <dbReference type="RuleBase" id="RU003719"/>
    </source>
</evidence>
<dbReference type="GO" id="GO:0051287">
    <property type="term" value="F:NAD binding"/>
    <property type="evidence" value="ECO:0007669"/>
    <property type="project" value="InterPro"/>
</dbReference>
<dbReference type="PANTHER" id="PTHR43333">
    <property type="entry name" value="2-HACID_DH_C DOMAIN-CONTAINING PROTEIN"/>
    <property type="match status" value="1"/>
</dbReference>
<dbReference type="InterPro" id="IPR036291">
    <property type="entry name" value="NAD(P)-bd_dom_sf"/>
</dbReference>
<proteinExistence type="inferred from homology"/>
<dbReference type="Pfam" id="PF02826">
    <property type="entry name" value="2-Hacid_dh_C"/>
    <property type="match status" value="1"/>
</dbReference>
<evidence type="ECO:0000259" key="5">
    <source>
        <dbReference type="Pfam" id="PF00389"/>
    </source>
</evidence>
<dbReference type="SUPFAM" id="SSF52283">
    <property type="entry name" value="Formate/glycerate dehydrogenase catalytic domain-like"/>
    <property type="match status" value="1"/>
</dbReference>
<dbReference type="AlphaFoldDB" id="A0A1N7ENR9"/>
<accession>A0A1N7ENR9</accession>
<dbReference type="RefSeq" id="WP_076608686.1">
    <property type="nucleotide sequence ID" value="NZ_FTNR01000004.1"/>
</dbReference>
<gene>
    <name evidence="7" type="ORF">SAMN05421752_104295</name>
</gene>
<dbReference type="InterPro" id="IPR006139">
    <property type="entry name" value="D-isomer_2_OHA_DH_cat_dom"/>
</dbReference>
<evidence type="ECO:0000256" key="2">
    <source>
        <dbReference type="ARBA" id="ARBA00023027"/>
    </source>
</evidence>